<dbReference type="EMBL" id="AP027732">
    <property type="protein sequence ID" value="BDZ51637.1"/>
    <property type="molecule type" value="Genomic_DNA"/>
</dbReference>
<evidence type="ECO:0000256" key="1">
    <source>
        <dbReference type="SAM" id="Phobius"/>
    </source>
</evidence>
<accession>A0ABM8GT39</accession>
<dbReference type="Proteomes" id="UP001321486">
    <property type="component" value="Chromosome"/>
</dbReference>
<dbReference type="Pfam" id="PF14029">
    <property type="entry name" value="DUF4244"/>
    <property type="match status" value="1"/>
</dbReference>
<evidence type="ECO:0008006" key="4">
    <source>
        <dbReference type="Google" id="ProtNLM"/>
    </source>
</evidence>
<organism evidence="2 3">
    <name type="scientific">Frondihabitans sucicola</name>
    <dbReference type="NCBI Taxonomy" id="1268041"/>
    <lineage>
        <taxon>Bacteria</taxon>
        <taxon>Bacillati</taxon>
        <taxon>Actinomycetota</taxon>
        <taxon>Actinomycetes</taxon>
        <taxon>Micrococcales</taxon>
        <taxon>Microbacteriaceae</taxon>
        <taxon>Frondihabitans</taxon>
    </lineage>
</organism>
<keyword evidence="1" id="KW-1133">Transmembrane helix</keyword>
<dbReference type="InterPro" id="IPR025338">
    <property type="entry name" value="DUF4244"/>
</dbReference>
<reference evidence="3" key="1">
    <citation type="journal article" date="2019" name="Int. J. Syst. Evol. Microbiol.">
        <title>The Global Catalogue of Microorganisms (GCM) 10K type strain sequencing project: providing services to taxonomists for standard genome sequencing and annotation.</title>
        <authorList>
            <consortium name="The Broad Institute Genomics Platform"/>
            <consortium name="The Broad Institute Genome Sequencing Center for Infectious Disease"/>
            <person name="Wu L."/>
            <person name="Ma J."/>
        </authorList>
    </citation>
    <scope>NUCLEOTIDE SEQUENCE [LARGE SCALE GENOMIC DNA]</scope>
    <source>
        <strain evidence="3">NBRC 108728</strain>
    </source>
</reference>
<sequence length="89" mass="9770">MFPPLLFSRFHRVPRLRRRFSDSSVRSRRRLGDTPLGGRLLSDEGAATAEYAIVIMAGVSFAGVLVTILRSGQIQSVLTDLVNRALTVG</sequence>
<keyword evidence="1" id="KW-0812">Transmembrane</keyword>
<dbReference type="RefSeq" id="WP_434011018.1">
    <property type="nucleotide sequence ID" value="NZ_AP027732.1"/>
</dbReference>
<protein>
    <recommendedName>
        <fullName evidence="4">DUF4244 domain-containing protein</fullName>
    </recommendedName>
</protein>
<name>A0ABM8GT39_9MICO</name>
<evidence type="ECO:0000313" key="2">
    <source>
        <dbReference type="EMBL" id="BDZ51637.1"/>
    </source>
</evidence>
<evidence type="ECO:0000313" key="3">
    <source>
        <dbReference type="Proteomes" id="UP001321486"/>
    </source>
</evidence>
<feature type="transmembrane region" description="Helical" evidence="1">
    <location>
        <begin position="51"/>
        <end position="69"/>
    </location>
</feature>
<keyword evidence="3" id="KW-1185">Reference proteome</keyword>
<proteinExistence type="predicted"/>
<gene>
    <name evidence="2" type="ORF">GCM10025867_38780</name>
</gene>
<keyword evidence="1" id="KW-0472">Membrane</keyword>